<organism evidence="1 2">
    <name type="scientific">Prescottella agglutinans</name>
    <dbReference type="NCBI Taxonomy" id="1644129"/>
    <lineage>
        <taxon>Bacteria</taxon>
        <taxon>Bacillati</taxon>
        <taxon>Actinomycetota</taxon>
        <taxon>Actinomycetes</taxon>
        <taxon>Mycobacteriales</taxon>
        <taxon>Nocardiaceae</taxon>
        <taxon>Prescottella</taxon>
    </lineage>
</organism>
<proteinExistence type="predicted"/>
<dbReference type="InterPro" id="IPR016039">
    <property type="entry name" value="Thiolase-like"/>
</dbReference>
<evidence type="ECO:0000313" key="1">
    <source>
        <dbReference type="EMBL" id="MDH6283763.1"/>
    </source>
</evidence>
<name>A0ABT6MHH1_9NOCA</name>
<comment type="caution">
    <text evidence="1">The sequence shown here is derived from an EMBL/GenBank/DDBJ whole genome shotgun (WGS) entry which is preliminary data.</text>
</comment>
<dbReference type="Proteomes" id="UP001160334">
    <property type="component" value="Unassembled WGS sequence"/>
</dbReference>
<protein>
    <submittedName>
        <fullName evidence="1">Uncharacterized protein</fullName>
    </submittedName>
</protein>
<gene>
    <name evidence="1" type="ORF">M2280_005014</name>
</gene>
<dbReference type="SUPFAM" id="SSF53901">
    <property type="entry name" value="Thiolase-like"/>
    <property type="match status" value="1"/>
</dbReference>
<accession>A0ABT6MHH1</accession>
<reference evidence="1 2" key="1">
    <citation type="submission" date="2023-04" db="EMBL/GenBank/DDBJ databases">
        <title>Forest soil microbial communities from Buena Vista Peninsula, Colon Province, Panama.</title>
        <authorList>
            <person name="Bouskill N."/>
        </authorList>
    </citation>
    <scope>NUCLEOTIDE SEQUENCE [LARGE SCALE GENOMIC DNA]</scope>
    <source>
        <strain evidence="1 2">CFH S0262</strain>
    </source>
</reference>
<dbReference type="Gene3D" id="3.40.47.10">
    <property type="match status" value="1"/>
</dbReference>
<keyword evidence="2" id="KW-1185">Reference proteome</keyword>
<sequence length="75" mass="7822">MPHRGASADRAGIDPALVEQVIGGCVTQAGAQSNNVTRTAWLAAGHAPAAELLLTSFAVLHRDLDEEDLQPAQGY</sequence>
<dbReference type="EMBL" id="JARXVC010000016">
    <property type="protein sequence ID" value="MDH6283763.1"/>
    <property type="molecule type" value="Genomic_DNA"/>
</dbReference>
<evidence type="ECO:0000313" key="2">
    <source>
        <dbReference type="Proteomes" id="UP001160334"/>
    </source>
</evidence>